<dbReference type="Proteomes" id="UP000034704">
    <property type="component" value="Unassembled WGS sequence"/>
</dbReference>
<evidence type="ECO:0000313" key="3">
    <source>
        <dbReference type="Proteomes" id="UP000034704"/>
    </source>
</evidence>
<accession>A0A0G1CCH8</accession>
<keyword evidence="1" id="KW-0812">Transmembrane</keyword>
<organism evidence="2 3">
    <name type="scientific">Candidatus Nomurabacteria bacterium GW2011_GWC2_42_20</name>
    <dbReference type="NCBI Taxonomy" id="1618756"/>
    <lineage>
        <taxon>Bacteria</taxon>
        <taxon>Candidatus Nomuraibacteriota</taxon>
    </lineage>
</organism>
<evidence type="ECO:0008006" key="4">
    <source>
        <dbReference type="Google" id="ProtNLM"/>
    </source>
</evidence>
<feature type="transmembrane region" description="Helical" evidence="1">
    <location>
        <begin position="47"/>
        <end position="68"/>
    </location>
</feature>
<comment type="caution">
    <text evidence="2">The sequence shown here is derived from an EMBL/GenBank/DDBJ whole genome shotgun (WGS) entry which is preliminary data.</text>
</comment>
<keyword evidence="1" id="KW-0472">Membrane</keyword>
<keyword evidence="1" id="KW-1133">Transmembrane helix</keyword>
<gene>
    <name evidence="2" type="ORF">UV12_C0008G0016</name>
</gene>
<dbReference type="STRING" id="1618756.UV12_C0008G0016"/>
<proteinExistence type="predicted"/>
<sequence>MKQLTIYNLQPTNNQRIFAMRKSAVKGQWSVVSGSASRSRGVTLLELLIYVAILSGLMVVVSDAFISLSKGRGQSEARSEVNSAVRFASERIKQDIKNASLVSTPIFGTPSNTLSLTVAGSTILYDVSSGALRRKVDVSEPELVTGGAVTVDTPTFTRIENYNPILNATTTAIQVAMTFRYSSNSTDWVYENAFRTTITLR</sequence>
<evidence type="ECO:0000313" key="2">
    <source>
        <dbReference type="EMBL" id="KKS47348.1"/>
    </source>
</evidence>
<name>A0A0G1CCH8_9BACT</name>
<dbReference type="EMBL" id="LCDG01000008">
    <property type="protein sequence ID" value="KKS47348.1"/>
    <property type="molecule type" value="Genomic_DNA"/>
</dbReference>
<evidence type="ECO:0000256" key="1">
    <source>
        <dbReference type="SAM" id="Phobius"/>
    </source>
</evidence>
<reference evidence="2 3" key="1">
    <citation type="journal article" date="2015" name="Nature">
        <title>rRNA introns, odd ribosomes, and small enigmatic genomes across a large radiation of phyla.</title>
        <authorList>
            <person name="Brown C.T."/>
            <person name="Hug L.A."/>
            <person name="Thomas B.C."/>
            <person name="Sharon I."/>
            <person name="Castelle C.J."/>
            <person name="Singh A."/>
            <person name="Wilkins M.J."/>
            <person name="Williams K.H."/>
            <person name="Banfield J.F."/>
        </authorList>
    </citation>
    <scope>NUCLEOTIDE SEQUENCE [LARGE SCALE GENOMIC DNA]</scope>
</reference>
<dbReference type="AlphaFoldDB" id="A0A0G1CCH8"/>
<protein>
    <recommendedName>
        <fullName evidence="4">Type II secretion system protein</fullName>
    </recommendedName>
</protein>